<reference evidence="2 3" key="1">
    <citation type="submission" date="2021-06" db="EMBL/GenBank/DDBJ databases">
        <authorList>
            <person name="Palmer J.M."/>
        </authorList>
    </citation>
    <scope>NUCLEOTIDE SEQUENCE [LARGE SCALE GENOMIC DNA]</scope>
    <source>
        <strain evidence="3">if_2019</strain>
        <tissue evidence="2">Muscle</tissue>
    </source>
</reference>
<name>A0ABV0UUT6_9TELE</name>
<dbReference type="EMBL" id="JAHRIQ010084035">
    <property type="protein sequence ID" value="MEQ2248973.1"/>
    <property type="molecule type" value="Genomic_DNA"/>
</dbReference>
<accession>A0ABV0UUT6</accession>
<keyword evidence="1" id="KW-0472">Membrane</keyword>
<keyword evidence="1" id="KW-1133">Transmembrane helix</keyword>
<evidence type="ECO:0000313" key="3">
    <source>
        <dbReference type="Proteomes" id="UP001482620"/>
    </source>
</evidence>
<protein>
    <submittedName>
        <fullName evidence="2">Uncharacterized protein</fullName>
    </submittedName>
</protein>
<sequence length="103" mass="11529">MLMLTKDVKCYLNQNVSVCFYCFMIANNFALYLLLTAHSKEPFPVGHRTWQQNNLLKKCAILMLPVNNGAGCCICTQACFLMFMKLLVGGGEFFFCCLSAPAP</sequence>
<proteinExistence type="predicted"/>
<organism evidence="2 3">
    <name type="scientific">Ilyodon furcidens</name>
    <name type="common">goldbreast splitfin</name>
    <dbReference type="NCBI Taxonomy" id="33524"/>
    <lineage>
        <taxon>Eukaryota</taxon>
        <taxon>Metazoa</taxon>
        <taxon>Chordata</taxon>
        <taxon>Craniata</taxon>
        <taxon>Vertebrata</taxon>
        <taxon>Euteleostomi</taxon>
        <taxon>Actinopterygii</taxon>
        <taxon>Neopterygii</taxon>
        <taxon>Teleostei</taxon>
        <taxon>Neoteleostei</taxon>
        <taxon>Acanthomorphata</taxon>
        <taxon>Ovalentaria</taxon>
        <taxon>Atherinomorphae</taxon>
        <taxon>Cyprinodontiformes</taxon>
        <taxon>Goodeidae</taxon>
        <taxon>Ilyodon</taxon>
    </lineage>
</organism>
<gene>
    <name evidence="2" type="ORF">ILYODFUR_024634</name>
</gene>
<keyword evidence="1" id="KW-0812">Transmembrane</keyword>
<dbReference type="Proteomes" id="UP001482620">
    <property type="component" value="Unassembled WGS sequence"/>
</dbReference>
<feature type="transmembrane region" description="Helical" evidence="1">
    <location>
        <begin position="12"/>
        <end position="35"/>
    </location>
</feature>
<evidence type="ECO:0000256" key="1">
    <source>
        <dbReference type="SAM" id="Phobius"/>
    </source>
</evidence>
<keyword evidence="3" id="KW-1185">Reference proteome</keyword>
<evidence type="ECO:0000313" key="2">
    <source>
        <dbReference type="EMBL" id="MEQ2248973.1"/>
    </source>
</evidence>
<comment type="caution">
    <text evidence="2">The sequence shown here is derived from an EMBL/GenBank/DDBJ whole genome shotgun (WGS) entry which is preliminary data.</text>
</comment>